<dbReference type="EMBL" id="QYRN01000012">
    <property type="protein sequence ID" value="RIX98008.1"/>
    <property type="molecule type" value="Genomic_DNA"/>
</dbReference>
<keyword evidence="1" id="KW-0540">Nuclease</keyword>
<evidence type="ECO:0000313" key="1">
    <source>
        <dbReference type="EMBL" id="RIX98008.1"/>
    </source>
</evidence>
<comment type="caution">
    <text evidence="1">The sequence shown here is derived from an EMBL/GenBank/DDBJ whole genome shotgun (WGS) entry which is preliminary data.</text>
</comment>
<keyword evidence="2" id="KW-1185">Reference proteome</keyword>
<dbReference type="AlphaFoldDB" id="A0A3A1WGP0"/>
<name>A0A3A1WGP0_9HYPH</name>
<proteinExistence type="predicted"/>
<organism evidence="1 2">
    <name type="scientific">Aureimonas flava</name>
    <dbReference type="NCBI Taxonomy" id="2320271"/>
    <lineage>
        <taxon>Bacteria</taxon>
        <taxon>Pseudomonadati</taxon>
        <taxon>Pseudomonadota</taxon>
        <taxon>Alphaproteobacteria</taxon>
        <taxon>Hyphomicrobiales</taxon>
        <taxon>Aurantimonadaceae</taxon>
        <taxon>Aureimonas</taxon>
    </lineage>
</organism>
<keyword evidence="1" id="KW-0255">Endonuclease</keyword>
<dbReference type="GO" id="GO:0004519">
    <property type="term" value="F:endonuclease activity"/>
    <property type="evidence" value="ECO:0007669"/>
    <property type="project" value="UniProtKB-KW"/>
</dbReference>
<sequence>MTTPISRLGFPVKVMGRDDLPSNDARRSGSNPHLKVSLEYVDRILDYCA</sequence>
<dbReference type="Proteomes" id="UP000265750">
    <property type="component" value="Unassembled WGS sequence"/>
</dbReference>
<accession>A0A3A1WGP0</accession>
<gene>
    <name evidence="1" type="ORF">D3218_18150</name>
</gene>
<protein>
    <submittedName>
        <fullName evidence="1">UV DNA damage repair endonuclease UvsE</fullName>
    </submittedName>
</protein>
<keyword evidence="1" id="KW-0378">Hydrolase</keyword>
<reference evidence="2" key="1">
    <citation type="submission" date="2018-09" db="EMBL/GenBank/DDBJ databases">
        <authorList>
            <person name="Tuo L."/>
        </authorList>
    </citation>
    <scope>NUCLEOTIDE SEQUENCE [LARGE SCALE GENOMIC DNA]</scope>
    <source>
        <strain evidence="2">M2BS4Y-1</strain>
    </source>
</reference>
<feature type="non-terminal residue" evidence="1">
    <location>
        <position position="49"/>
    </location>
</feature>
<evidence type="ECO:0000313" key="2">
    <source>
        <dbReference type="Proteomes" id="UP000265750"/>
    </source>
</evidence>